<evidence type="ECO:0000313" key="3">
    <source>
        <dbReference type="Proteomes" id="UP000607435"/>
    </source>
</evidence>
<evidence type="ECO:0000256" key="1">
    <source>
        <dbReference type="SAM" id="Phobius"/>
    </source>
</evidence>
<feature type="transmembrane region" description="Helical" evidence="1">
    <location>
        <begin position="141"/>
        <end position="161"/>
    </location>
</feature>
<feature type="transmembrane region" description="Helical" evidence="1">
    <location>
        <begin position="173"/>
        <end position="193"/>
    </location>
</feature>
<feature type="transmembrane region" description="Helical" evidence="1">
    <location>
        <begin position="21"/>
        <end position="43"/>
    </location>
</feature>
<keyword evidence="1" id="KW-0812">Transmembrane</keyword>
<feature type="transmembrane region" description="Helical" evidence="1">
    <location>
        <begin position="112"/>
        <end position="135"/>
    </location>
</feature>
<protein>
    <submittedName>
        <fullName evidence="2">Uncharacterized protein</fullName>
    </submittedName>
</protein>
<dbReference type="Proteomes" id="UP000607435">
    <property type="component" value="Unassembled WGS sequence"/>
</dbReference>
<keyword evidence="1" id="KW-1133">Transmembrane helix</keyword>
<name>A0ABR6Y5R8_9FLAO</name>
<proteinExistence type="predicted"/>
<sequence>MKFNRRFYDSDISFKSISKKKLVLSILLGLVSAIFIYSFFYVLREAIRLMSLGLDYLPKIISEGDRNLYNLFCAAISFIFGNSIAISSLFSRPQNTLSRRNVKRGRILNDQIFLGFNFMYWFTKIWILVSIFSMGFMDLPYLSYLFLPSILLIIVLYLESWKTLILIMRKNRWKIQVVHLLAFVILTFTLSRIDIVDYKSIDKSLLNNSLIIDIPSSLYKNDNYKSYNFNNLVFKMEVVSNDTVGLYNYANQTIELYEVYGYIREWKTELYFGEKSKFSPKLRANKDLPIKYIKQFELELLELNQRNVIYEISNDDELTSRFYNNQLMHRISPSLKDELPGTARPPMPPPIEDFELDKELKFMDTLRVHISSKVEIGGLVVPLKMLSKKLKNHINKSTIIEYIYTENVTYQDYINVLSAHKKAVWELRATENFDEIDSLIRRNQFSRDEKLNNERDRIKEKYPLYITERFE</sequence>
<dbReference type="EMBL" id="JACOME010000005">
    <property type="protein sequence ID" value="MBC3847608.1"/>
    <property type="molecule type" value="Genomic_DNA"/>
</dbReference>
<feature type="transmembrane region" description="Helical" evidence="1">
    <location>
        <begin position="68"/>
        <end position="91"/>
    </location>
</feature>
<keyword evidence="1" id="KW-0472">Membrane</keyword>
<organism evidence="2 3">
    <name type="scientific">Winogradskyella echinorum</name>
    <dbReference type="NCBI Taxonomy" id="538189"/>
    <lineage>
        <taxon>Bacteria</taxon>
        <taxon>Pseudomonadati</taxon>
        <taxon>Bacteroidota</taxon>
        <taxon>Flavobacteriia</taxon>
        <taxon>Flavobacteriales</taxon>
        <taxon>Flavobacteriaceae</taxon>
        <taxon>Winogradskyella</taxon>
    </lineage>
</organism>
<accession>A0ABR6Y5R8</accession>
<dbReference type="RefSeq" id="WP_186846723.1">
    <property type="nucleotide sequence ID" value="NZ_JACOME010000005.1"/>
</dbReference>
<comment type="caution">
    <text evidence="2">The sequence shown here is derived from an EMBL/GenBank/DDBJ whole genome shotgun (WGS) entry which is preliminary data.</text>
</comment>
<keyword evidence="3" id="KW-1185">Reference proteome</keyword>
<gene>
    <name evidence="2" type="ORF">H6H04_14520</name>
</gene>
<evidence type="ECO:0000313" key="2">
    <source>
        <dbReference type="EMBL" id="MBC3847608.1"/>
    </source>
</evidence>
<reference evidence="2 3" key="1">
    <citation type="submission" date="2020-08" db="EMBL/GenBank/DDBJ databases">
        <title>Winogradskyella ouciana sp. nov., isolated from the hadal seawater of the Mariana Trench.</title>
        <authorList>
            <person name="He X."/>
        </authorList>
    </citation>
    <scope>NUCLEOTIDE SEQUENCE [LARGE SCALE GENOMIC DNA]</scope>
    <source>
        <strain evidence="2 3">KCTC 22026</strain>
    </source>
</reference>